<dbReference type="SMART" id="SM01264">
    <property type="entry name" value="M16C_associated"/>
    <property type="match status" value="1"/>
</dbReference>
<feature type="non-terminal residue" evidence="2">
    <location>
        <position position="1"/>
    </location>
</feature>
<reference evidence="2" key="1">
    <citation type="journal article" date="2012" name="PLoS ONE">
        <title>Gene sets for utilization of primary and secondary nutrition supplies in the distal gut of endangered iberian lynx.</title>
        <authorList>
            <person name="Alcaide M."/>
            <person name="Messina E."/>
            <person name="Richter M."/>
            <person name="Bargiela R."/>
            <person name="Peplies J."/>
            <person name="Huws S.A."/>
            <person name="Newbold C.J."/>
            <person name="Golyshin P.N."/>
            <person name="Simon M.A."/>
            <person name="Lopez G."/>
            <person name="Yakimov M.M."/>
            <person name="Ferrer M."/>
        </authorList>
    </citation>
    <scope>NUCLEOTIDE SEQUENCE</scope>
</reference>
<dbReference type="InterPro" id="IPR011249">
    <property type="entry name" value="Metalloenz_LuxS/M16"/>
</dbReference>
<dbReference type="SUPFAM" id="SSF63411">
    <property type="entry name" value="LuxS/MPP-like metallohydrolase"/>
    <property type="match status" value="1"/>
</dbReference>
<dbReference type="InterPro" id="IPR013578">
    <property type="entry name" value="Peptidase_M16C_assoc"/>
</dbReference>
<organism evidence="2">
    <name type="scientific">gut metagenome</name>
    <dbReference type="NCBI Taxonomy" id="749906"/>
    <lineage>
        <taxon>unclassified sequences</taxon>
        <taxon>metagenomes</taxon>
        <taxon>organismal metagenomes</taxon>
    </lineage>
</organism>
<dbReference type="EC" id="3.4.24.-" evidence="2"/>
<proteinExistence type="predicted"/>
<dbReference type="GO" id="GO:0004222">
    <property type="term" value="F:metalloendopeptidase activity"/>
    <property type="evidence" value="ECO:0007669"/>
    <property type="project" value="TreeGrafter"/>
</dbReference>
<name>J9C0M6_9ZZZZ</name>
<dbReference type="EMBL" id="AMCI01007005">
    <property type="protein sequence ID" value="EJW93375.1"/>
    <property type="molecule type" value="Genomic_DNA"/>
</dbReference>
<sequence length="193" mass="21723">VLGYVDTERFTYGELFNEINASTGGIQCGVEVFEKAASTGEFQAMFSIRGKALYQKLEFLFDMMEEILNTSKVEDTRRLYEIIAQVKSRAQANLVSAGHSTAVLRGASYDSPMAYFQDQMSGIGYYQFIEAAEREFEEKKDQIVGNLKRLLREILSKDSFCISYTGEKESLSKVQQLSSKLKNCMKGEGCKGE</sequence>
<dbReference type="GO" id="GO:0016485">
    <property type="term" value="P:protein processing"/>
    <property type="evidence" value="ECO:0007669"/>
    <property type="project" value="TreeGrafter"/>
</dbReference>
<gene>
    <name evidence="2" type="ORF">EVA_18518</name>
</gene>
<dbReference type="Gene3D" id="3.30.830.10">
    <property type="entry name" value="Metalloenzyme, LuxS/M16 peptidase-like"/>
    <property type="match status" value="1"/>
</dbReference>
<feature type="non-terminal residue" evidence="2">
    <location>
        <position position="193"/>
    </location>
</feature>
<dbReference type="Pfam" id="PF08367">
    <property type="entry name" value="M16C_assoc"/>
    <property type="match status" value="1"/>
</dbReference>
<keyword evidence="2" id="KW-0378">Hydrolase</keyword>
<dbReference type="PANTHER" id="PTHR43016:SF13">
    <property type="entry name" value="PRESEQUENCE PROTEASE, MITOCHONDRIAL"/>
    <property type="match status" value="1"/>
</dbReference>
<comment type="caution">
    <text evidence="2">The sequence shown here is derived from an EMBL/GenBank/DDBJ whole genome shotgun (WGS) entry which is preliminary data.</text>
</comment>
<dbReference type="PANTHER" id="PTHR43016">
    <property type="entry name" value="PRESEQUENCE PROTEASE"/>
    <property type="match status" value="1"/>
</dbReference>
<evidence type="ECO:0000313" key="2">
    <source>
        <dbReference type="EMBL" id="EJW93375.1"/>
    </source>
</evidence>
<dbReference type="AlphaFoldDB" id="J9C0M6"/>
<protein>
    <submittedName>
        <fullName evidence="2">Protein containing Peptidase M16C associated domain protein</fullName>
        <ecNumber evidence="2">3.4.24.-</ecNumber>
    </submittedName>
</protein>
<dbReference type="GO" id="GO:0046872">
    <property type="term" value="F:metal ion binding"/>
    <property type="evidence" value="ECO:0007669"/>
    <property type="project" value="InterPro"/>
</dbReference>
<evidence type="ECO:0000259" key="1">
    <source>
        <dbReference type="SMART" id="SM01264"/>
    </source>
</evidence>
<accession>J9C0M6</accession>
<feature type="domain" description="Peptidase M16C associated" evidence="1">
    <location>
        <begin position="1"/>
        <end position="132"/>
    </location>
</feature>